<dbReference type="Proteomes" id="UP000184112">
    <property type="component" value="Unassembled WGS sequence"/>
</dbReference>
<organism evidence="1 2">
    <name type="scientific">Flavobacterium johnsoniae</name>
    <name type="common">Cytophaga johnsonae</name>
    <dbReference type="NCBI Taxonomy" id="986"/>
    <lineage>
        <taxon>Bacteria</taxon>
        <taxon>Pseudomonadati</taxon>
        <taxon>Bacteroidota</taxon>
        <taxon>Flavobacteriia</taxon>
        <taxon>Flavobacteriales</taxon>
        <taxon>Flavobacteriaceae</taxon>
        <taxon>Flavobacterium</taxon>
    </lineage>
</organism>
<evidence type="ECO:0000313" key="2">
    <source>
        <dbReference type="Proteomes" id="UP000184112"/>
    </source>
</evidence>
<name>A0A1M5VJB5_FLAJO</name>
<reference evidence="1 2" key="1">
    <citation type="submission" date="2016-11" db="EMBL/GenBank/DDBJ databases">
        <authorList>
            <person name="Jaros S."/>
            <person name="Januszkiewicz K."/>
            <person name="Wedrychowicz H."/>
        </authorList>
    </citation>
    <scope>NUCLEOTIDE SEQUENCE [LARGE SCALE GENOMIC DNA]</scope>
    <source>
        <strain evidence="1 2">DSM 6792</strain>
    </source>
</reference>
<dbReference type="EMBL" id="FQWH01000018">
    <property type="protein sequence ID" value="SHH75307.1"/>
    <property type="molecule type" value="Genomic_DNA"/>
</dbReference>
<dbReference type="RefSeq" id="WP_073411514.1">
    <property type="nucleotide sequence ID" value="NZ_FQWH01000018.1"/>
</dbReference>
<proteinExistence type="predicted"/>
<gene>
    <name evidence="1" type="ORF">SAMN05444388_11812</name>
</gene>
<dbReference type="AlphaFoldDB" id="A0A1M5VJB5"/>
<evidence type="ECO:0000313" key="1">
    <source>
        <dbReference type="EMBL" id="SHH75307.1"/>
    </source>
</evidence>
<sequence length="97" mass="10585">MKIISGQSLSDIAVQEDGNIETIFEWALKNNKSLTEKLTPGESLDNPNSSLVDNGISDYFKGIKKKVSTGLTNENLSIVIPDDGIGAMIIEETFIIR</sequence>
<accession>A0A1M5VJB5</accession>
<evidence type="ECO:0008006" key="3">
    <source>
        <dbReference type="Google" id="ProtNLM"/>
    </source>
</evidence>
<protein>
    <recommendedName>
        <fullName evidence="3">LysM domain-containing protein</fullName>
    </recommendedName>
</protein>